<protein>
    <submittedName>
        <fullName evidence="6">Glycoside hydrolase family 39</fullName>
    </submittedName>
</protein>
<feature type="domain" description="Glycosyl hydrolases family 39 N-terminal catalytic" evidence="5">
    <location>
        <begin position="86"/>
        <end position="295"/>
    </location>
</feature>
<feature type="chain" id="PRO_5004897895" evidence="4">
    <location>
        <begin position="21"/>
        <end position="582"/>
    </location>
</feature>
<evidence type="ECO:0000256" key="4">
    <source>
        <dbReference type="SAM" id="SignalP"/>
    </source>
</evidence>
<sequence length="582" mass="66156">MKIANLKLLHKMLLPLLLLAAGCSTAPFQPKADNSQSAQASTQLFADFTSKQAQIGTIYDFFDVAVRTERGNPKGKPATFGRKAKVNTVRMLGGWYNQDISGDTYQWDGEKYIYNFAAATKRIDAWLDNDWDIFQIVLDNPPWAFQRGYKFVTEPDGKHYLAKDRVGVYGNGLPPKDAQAWNQYIQAFIQHLVTKYGKETVLSWRFRIGSEIDTRPQHWAATRQAFFDHYKNTVNAVKAVLPNATVGAHFREATHKSQYVDYTGNKEDAYAPYFVEWAKQNQVPYDFLAISYYPHITHPHEMDMQQVYQTQIAPILEHPDYNPNASFEIHEYKFIVKMLRAGFVSVATSHNSAFFAMLSKMMLENNIQEVFQWGNMRAGSYSPEAMTQLALHRMVGNKLYKNAISGAPNIEGNIIDGIFSQKADKSGFDILTFNFNKENMSYQKPEPIALELTTNKPAGSQFSYRVAQIDQTSNLDQLFMAEFPKANIPQSQGGWRKDDAHPTASITHALNKTGLKVFQLTKAKYGKINQLKWSEWQEATTQVSAESQVNAKLQAGSGKGSLIKIYNQLPSFTVQKYQVRWR</sequence>
<dbReference type="PROSITE" id="PS51257">
    <property type="entry name" value="PROKAR_LIPOPROTEIN"/>
    <property type="match status" value="1"/>
</dbReference>
<evidence type="ECO:0000256" key="3">
    <source>
        <dbReference type="ARBA" id="ARBA00023295"/>
    </source>
</evidence>
<dbReference type="Pfam" id="PF01229">
    <property type="entry name" value="Glyco_hydro_39"/>
    <property type="match status" value="1"/>
</dbReference>
<gene>
    <name evidence="6" type="ORF">DS2_07743</name>
</gene>
<dbReference type="AlphaFoldDB" id="W7QC95"/>
<evidence type="ECO:0000313" key="6">
    <source>
        <dbReference type="EMBL" id="EWH10509.1"/>
    </source>
</evidence>
<accession>W7QC95</accession>
<evidence type="ECO:0000259" key="5">
    <source>
        <dbReference type="Pfam" id="PF01229"/>
    </source>
</evidence>
<dbReference type="Proteomes" id="UP000019276">
    <property type="component" value="Unassembled WGS sequence"/>
</dbReference>
<dbReference type="EMBL" id="ARZY01000011">
    <property type="protein sequence ID" value="EWH10509.1"/>
    <property type="molecule type" value="Genomic_DNA"/>
</dbReference>
<proteinExistence type="inferred from homology"/>
<evidence type="ECO:0000256" key="1">
    <source>
        <dbReference type="ARBA" id="ARBA00008875"/>
    </source>
</evidence>
<dbReference type="SUPFAM" id="SSF51445">
    <property type="entry name" value="(Trans)glycosidases"/>
    <property type="match status" value="1"/>
</dbReference>
<evidence type="ECO:0000313" key="7">
    <source>
        <dbReference type="Proteomes" id="UP000019276"/>
    </source>
</evidence>
<dbReference type="InterPro" id="IPR017853">
    <property type="entry name" value="GH"/>
</dbReference>
<reference evidence="6 7" key="1">
    <citation type="journal article" date="2014" name="Genome Announc.">
        <title>Draft Genome Sequence of the Agar-Degrading Bacterium Catenovulum sp. Strain DS-2, Isolated from Intestines of Haliotis diversicolor.</title>
        <authorList>
            <person name="Shan D."/>
            <person name="Li X."/>
            <person name="Gu Z."/>
            <person name="Wei G."/>
            <person name="Gao Z."/>
            <person name="Shao Z."/>
        </authorList>
    </citation>
    <scope>NUCLEOTIDE SEQUENCE [LARGE SCALE GENOMIC DNA]</scope>
    <source>
        <strain evidence="6 7">DS-2</strain>
    </source>
</reference>
<keyword evidence="4" id="KW-0732">Signal</keyword>
<keyword evidence="3" id="KW-0326">Glycosidase</keyword>
<dbReference type="RefSeq" id="WP_235188564.1">
    <property type="nucleotide sequence ID" value="NZ_ARZY01000011.1"/>
</dbReference>
<dbReference type="InterPro" id="IPR049166">
    <property type="entry name" value="GH39_cat"/>
</dbReference>
<dbReference type="STRING" id="1328313.DS2_07743"/>
<dbReference type="Gene3D" id="3.20.20.80">
    <property type="entry name" value="Glycosidases"/>
    <property type="match status" value="1"/>
</dbReference>
<comment type="caution">
    <text evidence="6">The sequence shown here is derived from an EMBL/GenBank/DDBJ whole genome shotgun (WGS) entry which is preliminary data.</text>
</comment>
<dbReference type="GO" id="GO:0016798">
    <property type="term" value="F:hydrolase activity, acting on glycosyl bonds"/>
    <property type="evidence" value="ECO:0007669"/>
    <property type="project" value="UniProtKB-KW"/>
</dbReference>
<comment type="similarity">
    <text evidence="1">Belongs to the glycosyl hydrolase 39 family.</text>
</comment>
<keyword evidence="2 6" id="KW-0378">Hydrolase</keyword>
<dbReference type="eggNOG" id="COG3664">
    <property type="taxonomic scope" value="Bacteria"/>
</dbReference>
<evidence type="ECO:0000256" key="2">
    <source>
        <dbReference type="ARBA" id="ARBA00022801"/>
    </source>
</evidence>
<organism evidence="6 7">
    <name type="scientific">Catenovulum agarivorans DS-2</name>
    <dbReference type="NCBI Taxonomy" id="1328313"/>
    <lineage>
        <taxon>Bacteria</taxon>
        <taxon>Pseudomonadati</taxon>
        <taxon>Pseudomonadota</taxon>
        <taxon>Gammaproteobacteria</taxon>
        <taxon>Alteromonadales</taxon>
        <taxon>Alteromonadaceae</taxon>
        <taxon>Catenovulum</taxon>
    </lineage>
</organism>
<dbReference type="PATRIC" id="fig|1328313.3.peg.1583"/>
<name>W7QC95_9ALTE</name>
<keyword evidence="7" id="KW-1185">Reference proteome</keyword>
<feature type="signal peptide" evidence="4">
    <location>
        <begin position="1"/>
        <end position="20"/>
    </location>
</feature>